<evidence type="ECO:0000256" key="6">
    <source>
        <dbReference type="ARBA" id="ARBA00023136"/>
    </source>
</evidence>
<dbReference type="InterPro" id="IPR006685">
    <property type="entry name" value="MscS_channel_2nd"/>
</dbReference>
<dbReference type="EMBL" id="CP023564">
    <property type="protein sequence ID" value="ATG55255.1"/>
    <property type="molecule type" value="Genomic_DNA"/>
</dbReference>
<evidence type="ECO:0000256" key="4">
    <source>
        <dbReference type="ARBA" id="ARBA00022692"/>
    </source>
</evidence>
<dbReference type="Pfam" id="PF00924">
    <property type="entry name" value="MS_channel_2nd"/>
    <property type="match status" value="1"/>
</dbReference>
<keyword evidence="3" id="KW-1003">Cell membrane</keyword>
<evidence type="ECO:0000256" key="3">
    <source>
        <dbReference type="ARBA" id="ARBA00022475"/>
    </source>
</evidence>
<dbReference type="InterPro" id="IPR011014">
    <property type="entry name" value="MscS_channel_TM-2"/>
</dbReference>
<dbReference type="FunFam" id="2.30.30.60:FF:000001">
    <property type="entry name" value="MscS Mechanosensitive ion channel"/>
    <property type="match status" value="1"/>
</dbReference>
<name>A0A291GYH4_9MICO</name>
<dbReference type="GO" id="GO:0008381">
    <property type="term" value="F:mechanosensitive monoatomic ion channel activity"/>
    <property type="evidence" value="ECO:0007669"/>
    <property type="project" value="InterPro"/>
</dbReference>
<comment type="subcellular location">
    <subcellularLocation>
        <location evidence="1">Cell membrane</location>
        <topology evidence="1">Multi-pass membrane protein</topology>
    </subcellularLocation>
</comment>
<feature type="transmembrane region" description="Helical" evidence="7">
    <location>
        <begin position="30"/>
        <end position="56"/>
    </location>
</feature>
<dbReference type="Gene3D" id="1.10.287.1260">
    <property type="match status" value="1"/>
</dbReference>
<evidence type="ECO:0000259" key="10">
    <source>
        <dbReference type="Pfam" id="PF21088"/>
    </source>
</evidence>
<dbReference type="PANTHER" id="PTHR30460">
    <property type="entry name" value="MODERATE CONDUCTANCE MECHANOSENSITIVE CHANNEL YBIO"/>
    <property type="match status" value="1"/>
</dbReference>
<dbReference type="SUPFAM" id="SSF50182">
    <property type="entry name" value="Sm-like ribonucleoproteins"/>
    <property type="match status" value="1"/>
</dbReference>
<dbReference type="Pfam" id="PF21082">
    <property type="entry name" value="MS_channel_3rd"/>
    <property type="match status" value="1"/>
</dbReference>
<feature type="domain" description="Mechanosensitive ion channel MscS" evidence="8">
    <location>
        <begin position="147"/>
        <end position="211"/>
    </location>
</feature>
<proteinExistence type="inferred from homology"/>
<dbReference type="RefSeq" id="WP_096799719.1">
    <property type="nucleotide sequence ID" value="NZ_CP023564.1"/>
</dbReference>
<keyword evidence="5 7" id="KW-1133">Transmembrane helix</keyword>
<feature type="domain" description="Mechanosensitive ion channel transmembrane helices 2/3" evidence="10">
    <location>
        <begin position="105"/>
        <end position="146"/>
    </location>
</feature>
<dbReference type="Pfam" id="PF21088">
    <property type="entry name" value="MS_channel_1st"/>
    <property type="match status" value="1"/>
</dbReference>
<gene>
    <name evidence="11" type="ORF">CFK41_11140</name>
</gene>
<dbReference type="Gene3D" id="2.30.30.60">
    <property type="match status" value="1"/>
</dbReference>
<reference evidence="11 12" key="1">
    <citation type="journal article" date="2014" name="Int. J. Syst. Evol. Microbiol.">
        <title>Brachybacterium ginsengisoli sp. nov., isolated from soil of a ginseng field.</title>
        <authorList>
            <person name="Hoang V.A."/>
            <person name="Kim Y.J."/>
            <person name="Nguyen N.L."/>
            <person name="Yang D.C."/>
        </authorList>
    </citation>
    <scope>NUCLEOTIDE SEQUENCE [LARGE SCALE GENOMIC DNA]</scope>
    <source>
        <strain evidence="11 12">DCY80</strain>
    </source>
</reference>
<dbReference type="InterPro" id="IPR010920">
    <property type="entry name" value="LSM_dom_sf"/>
</dbReference>
<comment type="similarity">
    <text evidence="2">Belongs to the MscS (TC 1.A.23) family.</text>
</comment>
<feature type="domain" description="Mechanosensitive ion channel MscS C-terminal" evidence="9">
    <location>
        <begin position="219"/>
        <end position="305"/>
    </location>
</feature>
<organism evidence="11 12">
    <name type="scientific">Brachybacterium ginsengisoli</name>
    <dbReference type="NCBI Taxonomy" id="1331682"/>
    <lineage>
        <taxon>Bacteria</taxon>
        <taxon>Bacillati</taxon>
        <taxon>Actinomycetota</taxon>
        <taxon>Actinomycetes</taxon>
        <taxon>Micrococcales</taxon>
        <taxon>Dermabacteraceae</taxon>
        <taxon>Brachybacterium</taxon>
    </lineage>
</organism>
<evidence type="ECO:0000256" key="5">
    <source>
        <dbReference type="ARBA" id="ARBA00022989"/>
    </source>
</evidence>
<keyword evidence="12" id="KW-1185">Reference proteome</keyword>
<evidence type="ECO:0000256" key="2">
    <source>
        <dbReference type="ARBA" id="ARBA00008017"/>
    </source>
</evidence>
<dbReference type="Proteomes" id="UP000217889">
    <property type="component" value="Chromosome"/>
</dbReference>
<sequence>MVDDPLDPGTLLTAPTTDEALTLMDQLLRWLATSGIKIVIILLAAMLLSLLAGWFLRRFFRTMVQSGSKISTVTGTVIRRDPRAQKAAQARREQRASTLSNVARNISRVMIWAIATMMILSEIGVNIAPVIASLGVVGLAAGIGAQTIIKDVVAGVVMLFEDIVAVGDWVDLEYAEGTVESINLRATQVRGLDGVLWTVRNGEIVRVGNYARGHSIAVVVLDIDAAADDDQVTRVVQQVVAEIGEDPAWDDTILAPGDVTGILAVDANRYQRRVTIQTAPGRQWGVERELRARIRAGFAAADIAFAMPRFVETVQK</sequence>
<evidence type="ECO:0000313" key="12">
    <source>
        <dbReference type="Proteomes" id="UP000217889"/>
    </source>
</evidence>
<dbReference type="Gene3D" id="3.30.70.100">
    <property type="match status" value="1"/>
</dbReference>
<dbReference type="SUPFAM" id="SSF82689">
    <property type="entry name" value="Mechanosensitive channel protein MscS (YggB), C-terminal domain"/>
    <property type="match status" value="1"/>
</dbReference>
<protein>
    <submittedName>
        <fullName evidence="11">Mechanosensitive ion channel protein MscS</fullName>
    </submittedName>
</protein>
<dbReference type="InterPro" id="IPR045276">
    <property type="entry name" value="YbiO_bact"/>
</dbReference>
<dbReference type="OrthoDB" id="4638917at2"/>
<evidence type="ECO:0000256" key="7">
    <source>
        <dbReference type="SAM" id="Phobius"/>
    </source>
</evidence>
<dbReference type="KEGG" id="bgg:CFK41_11140"/>
<dbReference type="GO" id="GO:0005886">
    <property type="term" value="C:plasma membrane"/>
    <property type="evidence" value="ECO:0007669"/>
    <property type="project" value="UniProtKB-SubCell"/>
</dbReference>
<dbReference type="InterPro" id="IPR023408">
    <property type="entry name" value="MscS_beta-dom_sf"/>
</dbReference>
<keyword evidence="4 7" id="KW-0812">Transmembrane</keyword>
<evidence type="ECO:0000259" key="8">
    <source>
        <dbReference type="Pfam" id="PF00924"/>
    </source>
</evidence>
<evidence type="ECO:0000256" key="1">
    <source>
        <dbReference type="ARBA" id="ARBA00004651"/>
    </source>
</evidence>
<evidence type="ECO:0000313" key="11">
    <source>
        <dbReference type="EMBL" id="ATG55255.1"/>
    </source>
</evidence>
<dbReference type="InterPro" id="IPR049278">
    <property type="entry name" value="MS_channel_C"/>
</dbReference>
<evidence type="ECO:0000259" key="9">
    <source>
        <dbReference type="Pfam" id="PF21082"/>
    </source>
</evidence>
<feature type="transmembrane region" description="Helical" evidence="7">
    <location>
        <begin position="127"/>
        <end position="149"/>
    </location>
</feature>
<keyword evidence="6 7" id="KW-0472">Membrane</keyword>
<dbReference type="AlphaFoldDB" id="A0A291GYH4"/>
<accession>A0A291GYH4</accession>
<dbReference type="PANTHER" id="PTHR30460:SF0">
    <property type="entry name" value="MODERATE CONDUCTANCE MECHANOSENSITIVE CHANNEL YBIO"/>
    <property type="match status" value="1"/>
</dbReference>
<dbReference type="InterPro" id="IPR049142">
    <property type="entry name" value="MS_channel_1st"/>
</dbReference>
<dbReference type="InterPro" id="IPR011066">
    <property type="entry name" value="MscS_channel_C_sf"/>
</dbReference>
<dbReference type="SUPFAM" id="SSF82861">
    <property type="entry name" value="Mechanosensitive channel protein MscS (YggB), transmembrane region"/>
    <property type="match status" value="1"/>
</dbReference>